<evidence type="ECO:0000313" key="3">
    <source>
        <dbReference type="Proteomes" id="UP000644507"/>
    </source>
</evidence>
<organism evidence="2 3">
    <name type="scientific">Roseibacillus persicicus</name>
    <dbReference type="NCBI Taxonomy" id="454148"/>
    <lineage>
        <taxon>Bacteria</taxon>
        <taxon>Pseudomonadati</taxon>
        <taxon>Verrucomicrobiota</taxon>
        <taxon>Verrucomicrobiia</taxon>
        <taxon>Verrucomicrobiales</taxon>
        <taxon>Verrucomicrobiaceae</taxon>
        <taxon>Roseibacillus</taxon>
    </lineage>
</organism>
<reference evidence="2" key="2">
    <citation type="submission" date="2020-09" db="EMBL/GenBank/DDBJ databases">
        <authorList>
            <person name="Sun Q."/>
            <person name="Kim S."/>
        </authorList>
    </citation>
    <scope>NUCLEOTIDE SEQUENCE</scope>
    <source>
        <strain evidence="2">KCTC 12988</strain>
    </source>
</reference>
<evidence type="ECO:0000313" key="2">
    <source>
        <dbReference type="EMBL" id="GHC48745.1"/>
    </source>
</evidence>
<sequence length="241" mass="25024">MKKSTTLALLLSGIGGVTALQAALVADDFSSGLGNWTSTVILDANGGGSNTAAFQVNSGQLELNTTVFDGIEQSAFIYNGLSLAIGEEVQLDVISFSGNDGNDALGLYVGGTAPTVGVRQDYVTVYNKNSGGLFTRGFDGPSEFPSSGSSIGNPTYETLFIARTDTNTFETGYYAGGVRTVGQTRTPGTPNSADYVGIYSDARNLGTIGSVDNFRVVAIPEPSVALLGGFGFLGLLRRRRA</sequence>
<gene>
    <name evidence="2" type="ORF">GCM10007100_13350</name>
</gene>
<dbReference type="RefSeq" id="WP_189568630.1">
    <property type="nucleotide sequence ID" value="NZ_BMXI01000004.1"/>
</dbReference>
<proteinExistence type="predicted"/>
<feature type="chain" id="PRO_5037725101" description="PEP-CTERM protein-sorting domain-containing protein" evidence="1">
    <location>
        <begin position="23"/>
        <end position="241"/>
    </location>
</feature>
<dbReference type="EMBL" id="BMXI01000004">
    <property type="protein sequence ID" value="GHC48745.1"/>
    <property type="molecule type" value="Genomic_DNA"/>
</dbReference>
<reference evidence="2" key="1">
    <citation type="journal article" date="2014" name="Int. J. Syst. Evol. Microbiol.">
        <title>Complete genome sequence of Corynebacterium casei LMG S-19264T (=DSM 44701T), isolated from a smear-ripened cheese.</title>
        <authorList>
            <consortium name="US DOE Joint Genome Institute (JGI-PGF)"/>
            <person name="Walter F."/>
            <person name="Albersmeier A."/>
            <person name="Kalinowski J."/>
            <person name="Ruckert C."/>
        </authorList>
    </citation>
    <scope>NUCLEOTIDE SEQUENCE</scope>
    <source>
        <strain evidence="2">KCTC 12988</strain>
    </source>
</reference>
<evidence type="ECO:0000256" key="1">
    <source>
        <dbReference type="SAM" id="SignalP"/>
    </source>
</evidence>
<keyword evidence="3" id="KW-1185">Reference proteome</keyword>
<dbReference type="Proteomes" id="UP000644507">
    <property type="component" value="Unassembled WGS sequence"/>
</dbReference>
<keyword evidence="1" id="KW-0732">Signal</keyword>
<evidence type="ECO:0008006" key="4">
    <source>
        <dbReference type="Google" id="ProtNLM"/>
    </source>
</evidence>
<comment type="caution">
    <text evidence="2">The sequence shown here is derived from an EMBL/GenBank/DDBJ whole genome shotgun (WGS) entry which is preliminary data.</text>
</comment>
<name>A0A918WJJ4_9BACT</name>
<dbReference type="AlphaFoldDB" id="A0A918WJJ4"/>
<accession>A0A918WJJ4</accession>
<protein>
    <recommendedName>
        <fullName evidence="4">PEP-CTERM protein-sorting domain-containing protein</fullName>
    </recommendedName>
</protein>
<feature type="signal peptide" evidence="1">
    <location>
        <begin position="1"/>
        <end position="22"/>
    </location>
</feature>